<accession>A0AAW9VB44</accession>
<organism evidence="1 2">
    <name type="scientific">Providencia alcalifaciens</name>
    <dbReference type="NCBI Taxonomy" id="126385"/>
    <lineage>
        <taxon>Bacteria</taxon>
        <taxon>Pseudomonadati</taxon>
        <taxon>Pseudomonadota</taxon>
        <taxon>Gammaproteobacteria</taxon>
        <taxon>Enterobacterales</taxon>
        <taxon>Morganellaceae</taxon>
        <taxon>Providencia</taxon>
    </lineage>
</organism>
<dbReference type="AlphaFoldDB" id="A0AAW9VB44"/>
<gene>
    <name evidence="1" type="ORF">GKR67_11660</name>
</gene>
<name>A0AAW9VB44_9GAMM</name>
<sequence>MSDKKEVTELSIKISVDTTELDKLEAQLKRIAGLLVDAGIKTSNHVGFSAQQFVFGQECILAKECFINDAFIDKAVIQTACKATNHEPSKIMCRVGDMAYMRDGSVLLGSEGYIGKPDSDAAIAFNAESLNQAAMVNAIETHKLQEALNRAVEIIKDQDKALADAVRQVMQEAAIDALRNSSVFA</sequence>
<proteinExistence type="predicted"/>
<evidence type="ECO:0000313" key="1">
    <source>
        <dbReference type="EMBL" id="MTC35268.1"/>
    </source>
</evidence>
<dbReference type="EMBL" id="WLUB01000042">
    <property type="protein sequence ID" value="MTC35268.1"/>
    <property type="molecule type" value="Genomic_DNA"/>
</dbReference>
<dbReference type="Proteomes" id="UP000449944">
    <property type="component" value="Unassembled WGS sequence"/>
</dbReference>
<protein>
    <submittedName>
        <fullName evidence="1">Uncharacterized protein</fullName>
    </submittedName>
</protein>
<reference evidence="1 2" key="1">
    <citation type="submission" date="2019-10" db="EMBL/GenBank/DDBJ databases">
        <title>Comparative genomic analysis of Providencia.</title>
        <authorList>
            <person name="Yuan C."/>
            <person name="Wei Y."/>
            <person name="Yin Z."/>
        </authorList>
    </citation>
    <scope>NUCLEOTIDE SEQUENCE [LARGE SCALE GENOMIC DNA]</scope>
    <source>
        <strain evidence="2">wls1934</strain>
    </source>
</reference>
<comment type="caution">
    <text evidence="1">The sequence shown here is derived from an EMBL/GenBank/DDBJ whole genome shotgun (WGS) entry which is preliminary data.</text>
</comment>
<evidence type="ECO:0000313" key="2">
    <source>
        <dbReference type="Proteomes" id="UP000449944"/>
    </source>
</evidence>